<dbReference type="Proteomes" id="UP000077202">
    <property type="component" value="Unassembled WGS sequence"/>
</dbReference>
<keyword evidence="3" id="KW-1185">Reference proteome</keyword>
<evidence type="ECO:0000313" key="3">
    <source>
        <dbReference type="Proteomes" id="UP000077202"/>
    </source>
</evidence>
<comment type="caution">
    <text evidence="2">The sequence shown here is derived from an EMBL/GenBank/DDBJ whole genome shotgun (WGS) entry which is preliminary data.</text>
</comment>
<dbReference type="EMBL" id="LVLJ01000490">
    <property type="protein sequence ID" value="OAE33870.1"/>
    <property type="molecule type" value="Genomic_DNA"/>
</dbReference>
<reference evidence="2" key="1">
    <citation type="submission" date="2016-03" db="EMBL/GenBank/DDBJ databases">
        <title>Mechanisms controlling the formation of the plant cell surface in tip-growing cells are functionally conserved among land plants.</title>
        <authorList>
            <person name="Honkanen S."/>
            <person name="Jones V.A."/>
            <person name="Morieri G."/>
            <person name="Champion C."/>
            <person name="Hetherington A.J."/>
            <person name="Kelly S."/>
            <person name="Saint-Marcoux D."/>
            <person name="Proust H."/>
            <person name="Prescott H."/>
            <person name="Dolan L."/>
        </authorList>
    </citation>
    <scope>NUCLEOTIDE SEQUENCE [LARGE SCALE GENOMIC DNA]</scope>
    <source>
        <tissue evidence="2">Whole gametophyte</tissue>
    </source>
</reference>
<protein>
    <submittedName>
        <fullName evidence="2">Uncharacterized protein</fullName>
    </submittedName>
</protein>
<sequence>MSDFETPQEVVEREEPVTTVDLRAGGCTAGGSYSILMYRIESTDYLLIRRRADILEQRNSIRPPMENLDFVGEPSRLLTEKEMDKAYITNPDYTMCSVAHCSAATSVAATKAAHTPHPCHPRAYCRSGAKAESRAHVTESIRSGPEAEVGSAAEHGQRELMGPSAGAPASQPNPEEGPAAASACFSSFKAEEWASPRPFHFVICLGAQCLALRTQIGSPRAWEA</sequence>
<accession>A0A176WL30</accession>
<gene>
    <name evidence="2" type="ORF">AXG93_1921s1170</name>
</gene>
<proteinExistence type="predicted"/>
<evidence type="ECO:0000313" key="2">
    <source>
        <dbReference type="EMBL" id="OAE33870.1"/>
    </source>
</evidence>
<name>A0A176WL30_MARPO</name>
<organism evidence="2 3">
    <name type="scientific">Marchantia polymorpha subsp. ruderalis</name>
    <dbReference type="NCBI Taxonomy" id="1480154"/>
    <lineage>
        <taxon>Eukaryota</taxon>
        <taxon>Viridiplantae</taxon>
        <taxon>Streptophyta</taxon>
        <taxon>Embryophyta</taxon>
        <taxon>Marchantiophyta</taxon>
        <taxon>Marchantiopsida</taxon>
        <taxon>Marchantiidae</taxon>
        <taxon>Marchantiales</taxon>
        <taxon>Marchantiaceae</taxon>
        <taxon>Marchantia</taxon>
    </lineage>
</organism>
<feature type="region of interest" description="Disordered" evidence="1">
    <location>
        <begin position="135"/>
        <end position="178"/>
    </location>
</feature>
<evidence type="ECO:0000256" key="1">
    <source>
        <dbReference type="SAM" id="MobiDB-lite"/>
    </source>
</evidence>
<dbReference type="AlphaFoldDB" id="A0A176WL30"/>